<feature type="region of interest" description="Disordered" evidence="1">
    <location>
        <begin position="41"/>
        <end position="68"/>
    </location>
</feature>
<feature type="domain" description="F-box" evidence="2">
    <location>
        <begin position="129"/>
        <end position="170"/>
    </location>
</feature>
<comment type="caution">
    <text evidence="3">The sequence shown here is derived from an EMBL/GenBank/DDBJ whole genome shotgun (WGS) entry which is preliminary data.</text>
</comment>
<dbReference type="InterPro" id="IPR036047">
    <property type="entry name" value="F-box-like_dom_sf"/>
</dbReference>
<dbReference type="SUPFAM" id="SSF81383">
    <property type="entry name" value="F-box domain"/>
    <property type="match status" value="1"/>
</dbReference>
<dbReference type="EMBL" id="WJXA01000011">
    <property type="protein sequence ID" value="KAF7126977.1"/>
    <property type="molecule type" value="Genomic_DNA"/>
</dbReference>
<gene>
    <name evidence="3" type="ORF">RHSIM_Rhsim11G0052500</name>
</gene>
<name>A0A834G6Z1_RHOSS</name>
<organism evidence="3 4">
    <name type="scientific">Rhododendron simsii</name>
    <name type="common">Sims's rhododendron</name>
    <dbReference type="NCBI Taxonomy" id="118357"/>
    <lineage>
        <taxon>Eukaryota</taxon>
        <taxon>Viridiplantae</taxon>
        <taxon>Streptophyta</taxon>
        <taxon>Embryophyta</taxon>
        <taxon>Tracheophyta</taxon>
        <taxon>Spermatophyta</taxon>
        <taxon>Magnoliopsida</taxon>
        <taxon>eudicotyledons</taxon>
        <taxon>Gunneridae</taxon>
        <taxon>Pentapetalae</taxon>
        <taxon>asterids</taxon>
        <taxon>Ericales</taxon>
        <taxon>Ericaceae</taxon>
        <taxon>Ericoideae</taxon>
        <taxon>Rhodoreae</taxon>
        <taxon>Rhododendron</taxon>
    </lineage>
</organism>
<dbReference type="Pfam" id="PF00646">
    <property type="entry name" value="F-box"/>
    <property type="match status" value="1"/>
</dbReference>
<sequence>MPARGSSSSLLLSCDNKRRKRALQSSEYGSLFQLPTTYGGDNLAEEGGGGEDAVVELPYSSSSHGDDDDVTSKVMEYCIERSLTLSSYVGAGGQLLDGKMMMENLWRCAARALEIKEDDILEEVVVVELPHYLLVEEVLTRLPAKSLMRFKSVSKLWCSTICDPCFVKAHNALSRSRSASAAGLVGDLLIIYASDSQEPNLSFDFFHANPSPDDVQSVGVHQFTVSPQNCNIGVMKEEISDVFYCYDATTAIVNGIVCFYSQTNLRGGLAICNVSTHEIVEIPPLASSFNYDDYRHQFLAEYSTVFQYHLEYVCDSEEYKLIRVSSLHDDLLESSDLEYSSTLMEILTLGKDKSWRSLPTLSLDLCRATAYINGSIFWWHPSGNNIIGFDFQLEENRVVRPPPSTTSHGGFFLHPFRNHLALVLIGTNIELWVMEPGRTSQQSSECSWVNHLIEIPHTIGERGLLGNKHRGDMLWMAREVRDSPLLVYSFDHKEAKLEMLVHLEFLSSWQPSFAELEGLDLEGLTVYRYEENIMPLSYLINSSLPRTKVLQQNMIHLVDPCRLIGT</sequence>
<evidence type="ECO:0000256" key="1">
    <source>
        <dbReference type="SAM" id="MobiDB-lite"/>
    </source>
</evidence>
<evidence type="ECO:0000313" key="3">
    <source>
        <dbReference type="EMBL" id="KAF7126977.1"/>
    </source>
</evidence>
<evidence type="ECO:0000313" key="4">
    <source>
        <dbReference type="Proteomes" id="UP000626092"/>
    </source>
</evidence>
<accession>A0A834G6Z1</accession>
<dbReference type="InterPro" id="IPR050796">
    <property type="entry name" value="SCF_F-box_component"/>
</dbReference>
<dbReference type="AlphaFoldDB" id="A0A834G6Z1"/>
<dbReference type="InterPro" id="IPR017451">
    <property type="entry name" value="F-box-assoc_interact_dom"/>
</dbReference>
<reference evidence="3" key="1">
    <citation type="submission" date="2019-11" db="EMBL/GenBank/DDBJ databases">
        <authorList>
            <person name="Liu Y."/>
            <person name="Hou J."/>
            <person name="Li T.-Q."/>
            <person name="Guan C.-H."/>
            <person name="Wu X."/>
            <person name="Wu H.-Z."/>
            <person name="Ling F."/>
            <person name="Zhang R."/>
            <person name="Shi X.-G."/>
            <person name="Ren J.-P."/>
            <person name="Chen E.-F."/>
            <person name="Sun J.-M."/>
        </authorList>
    </citation>
    <scope>NUCLEOTIDE SEQUENCE</scope>
    <source>
        <strain evidence="3">Adult_tree_wgs_1</strain>
        <tissue evidence="3">Leaves</tissue>
    </source>
</reference>
<dbReference type="Proteomes" id="UP000626092">
    <property type="component" value="Unassembled WGS sequence"/>
</dbReference>
<dbReference type="PANTHER" id="PTHR31672:SF13">
    <property type="entry name" value="F-BOX PROTEIN CPR30-LIKE"/>
    <property type="match status" value="1"/>
</dbReference>
<dbReference type="Pfam" id="PF08268">
    <property type="entry name" value="FBA_3"/>
    <property type="match status" value="1"/>
</dbReference>
<dbReference type="InterPro" id="IPR001810">
    <property type="entry name" value="F-box_dom"/>
</dbReference>
<dbReference type="OrthoDB" id="1113663at2759"/>
<protein>
    <recommendedName>
        <fullName evidence="2">F-box domain-containing protein</fullName>
    </recommendedName>
</protein>
<dbReference type="SMART" id="SM00256">
    <property type="entry name" value="FBOX"/>
    <property type="match status" value="1"/>
</dbReference>
<dbReference type="InterPro" id="IPR013187">
    <property type="entry name" value="F-box-assoc_dom_typ3"/>
</dbReference>
<evidence type="ECO:0000259" key="2">
    <source>
        <dbReference type="SMART" id="SM00256"/>
    </source>
</evidence>
<keyword evidence="4" id="KW-1185">Reference proteome</keyword>
<dbReference type="PANTHER" id="PTHR31672">
    <property type="entry name" value="BNACNNG10540D PROTEIN"/>
    <property type="match status" value="1"/>
</dbReference>
<dbReference type="NCBIfam" id="TIGR01640">
    <property type="entry name" value="F_box_assoc_1"/>
    <property type="match status" value="1"/>
</dbReference>
<proteinExistence type="predicted"/>